<dbReference type="Proteomes" id="UP000580250">
    <property type="component" value="Unassembled WGS sequence"/>
</dbReference>
<evidence type="ECO:0000313" key="5">
    <source>
        <dbReference type="EMBL" id="CAD2141435.1"/>
    </source>
</evidence>
<dbReference type="InterPro" id="IPR042266">
    <property type="entry name" value="PPPDE_sf"/>
</dbReference>
<accession>A0A6V7U1B4</accession>
<evidence type="ECO:0000256" key="1">
    <source>
        <dbReference type="ARBA" id="ARBA00008140"/>
    </source>
</evidence>
<feature type="domain" description="PPPDE" evidence="4">
    <location>
        <begin position="10"/>
        <end position="151"/>
    </location>
</feature>
<keyword evidence="2" id="KW-0645">Protease</keyword>
<dbReference type="EMBL" id="CAJEWN010000027">
    <property type="protein sequence ID" value="CAD2141435.1"/>
    <property type="molecule type" value="Genomic_DNA"/>
</dbReference>
<dbReference type="Gene3D" id="3.90.1720.30">
    <property type="entry name" value="PPPDE domains"/>
    <property type="match status" value="1"/>
</dbReference>
<proteinExistence type="inferred from homology"/>
<dbReference type="SMART" id="SM01179">
    <property type="entry name" value="DUF862"/>
    <property type="match status" value="1"/>
</dbReference>
<protein>
    <recommendedName>
        <fullName evidence="4">PPPDE domain-containing protein</fullName>
    </recommendedName>
</protein>
<comment type="caution">
    <text evidence="5">The sequence shown here is derived from an EMBL/GenBank/DDBJ whole genome shotgun (WGS) entry which is preliminary data.</text>
</comment>
<reference evidence="5 6" key="1">
    <citation type="submission" date="2020-08" db="EMBL/GenBank/DDBJ databases">
        <authorList>
            <person name="Koutsovoulos G."/>
            <person name="Danchin GJ E."/>
        </authorList>
    </citation>
    <scope>NUCLEOTIDE SEQUENCE [LARGE SCALE GENOMIC DNA]</scope>
</reference>
<comment type="similarity">
    <text evidence="1">Belongs to the DeSI family.</text>
</comment>
<name>A0A6V7U1B4_MELEN</name>
<evidence type="ECO:0000313" key="6">
    <source>
        <dbReference type="Proteomes" id="UP000580250"/>
    </source>
</evidence>
<evidence type="ECO:0000256" key="3">
    <source>
        <dbReference type="ARBA" id="ARBA00022801"/>
    </source>
</evidence>
<organism evidence="5 6">
    <name type="scientific">Meloidogyne enterolobii</name>
    <name type="common">Root-knot nematode worm</name>
    <name type="synonym">Meloidogyne mayaguensis</name>
    <dbReference type="NCBI Taxonomy" id="390850"/>
    <lineage>
        <taxon>Eukaryota</taxon>
        <taxon>Metazoa</taxon>
        <taxon>Ecdysozoa</taxon>
        <taxon>Nematoda</taxon>
        <taxon>Chromadorea</taxon>
        <taxon>Rhabditida</taxon>
        <taxon>Tylenchina</taxon>
        <taxon>Tylenchomorpha</taxon>
        <taxon>Tylenchoidea</taxon>
        <taxon>Meloidogynidae</taxon>
        <taxon>Meloidogyninae</taxon>
        <taxon>Meloidogyne</taxon>
    </lineage>
</organism>
<dbReference type="OrthoDB" id="5883728at2759"/>
<dbReference type="GO" id="GO:0008233">
    <property type="term" value="F:peptidase activity"/>
    <property type="evidence" value="ECO:0007669"/>
    <property type="project" value="UniProtKB-KW"/>
</dbReference>
<sequence>MENMNSKNNSQIKLAVYNFEERLRIFHIGVLVRGKEFHFGVKRGVHVCPQRNNGKKFFVLINRLFPRKMEFLRYVDIFIDGFPLSTSLSMDQILNIKTNLEKYRFGPNTYNLFKNNCIDFAYTFLCCIASNGELLNKNNLPNEIRQPWITEPFRKLNKNVIKYLKKKKNVYRLNTQENMILNSI</sequence>
<gene>
    <name evidence="5" type="ORF">MENT_LOCUS6856</name>
</gene>
<keyword evidence="3" id="KW-0378">Hydrolase</keyword>
<dbReference type="GO" id="GO:0006508">
    <property type="term" value="P:proteolysis"/>
    <property type="evidence" value="ECO:0007669"/>
    <property type="project" value="UniProtKB-KW"/>
</dbReference>
<dbReference type="AlphaFoldDB" id="A0A6V7U1B4"/>
<evidence type="ECO:0000259" key="4">
    <source>
        <dbReference type="SMART" id="SM01179"/>
    </source>
</evidence>
<evidence type="ECO:0000256" key="2">
    <source>
        <dbReference type="ARBA" id="ARBA00022670"/>
    </source>
</evidence>
<dbReference type="InterPro" id="IPR008580">
    <property type="entry name" value="PPPDE_dom"/>
</dbReference>